<proteinExistence type="predicted"/>
<evidence type="ECO:0000256" key="1">
    <source>
        <dbReference type="SAM" id="MobiDB-lite"/>
    </source>
</evidence>
<keyword evidence="3" id="KW-1185">Reference proteome</keyword>
<sequence length="187" mass="20747">MASKRRNMFHKNKTQETTENIRATCHPFVNASVGMRGGVGDVVLRQVTQLFVADTSNVTPSRLKDFTAPFNSYRLNDSIRLLVFLCCQFPGGHAIRVQAADFPSGEQMQVLQSILKLCPGMHDCYSRLGPSASISEPDSAIRHGIAITSRLQLTGESKRVRIATRRQETTDPSDYNVQLLQKPNATP</sequence>
<organism evidence="2 3">
    <name type="scientific">Ranatra chinensis</name>
    <dbReference type="NCBI Taxonomy" id="642074"/>
    <lineage>
        <taxon>Eukaryota</taxon>
        <taxon>Metazoa</taxon>
        <taxon>Ecdysozoa</taxon>
        <taxon>Arthropoda</taxon>
        <taxon>Hexapoda</taxon>
        <taxon>Insecta</taxon>
        <taxon>Pterygota</taxon>
        <taxon>Neoptera</taxon>
        <taxon>Paraneoptera</taxon>
        <taxon>Hemiptera</taxon>
        <taxon>Heteroptera</taxon>
        <taxon>Panheteroptera</taxon>
        <taxon>Nepomorpha</taxon>
        <taxon>Nepidae</taxon>
        <taxon>Ranatrinae</taxon>
        <taxon>Ranatra</taxon>
    </lineage>
</organism>
<gene>
    <name evidence="2" type="ORF">AAG570_011195</name>
</gene>
<evidence type="ECO:0000313" key="2">
    <source>
        <dbReference type="EMBL" id="KAL1131581.1"/>
    </source>
</evidence>
<feature type="compositionally biased region" description="Polar residues" evidence="1">
    <location>
        <begin position="170"/>
        <end position="187"/>
    </location>
</feature>
<dbReference type="Proteomes" id="UP001558652">
    <property type="component" value="Unassembled WGS sequence"/>
</dbReference>
<feature type="region of interest" description="Disordered" evidence="1">
    <location>
        <begin position="165"/>
        <end position="187"/>
    </location>
</feature>
<name>A0ABD0YJW5_9HEMI</name>
<evidence type="ECO:0000313" key="3">
    <source>
        <dbReference type="Proteomes" id="UP001558652"/>
    </source>
</evidence>
<dbReference type="EMBL" id="JBFDAA010000006">
    <property type="protein sequence ID" value="KAL1131581.1"/>
    <property type="molecule type" value="Genomic_DNA"/>
</dbReference>
<comment type="caution">
    <text evidence="2">The sequence shown here is derived from an EMBL/GenBank/DDBJ whole genome shotgun (WGS) entry which is preliminary data.</text>
</comment>
<accession>A0ABD0YJW5</accession>
<reference evidence="2 3" key="1">
    <citation type="submission" date="2024-07" db="EMBL/GenBank/DDBJ databases">
        <title>Chromosome-level genome assembly of the water stick insect Ranatra chinensis (Heteroptera: Nepidae).</title>
        <authorList>
            <person name="Liu X."/>
        </authorList>
    </citation>
    <scope>NUCLEOTIDE SEQUENCE [LARGE SCALE GENOMIC DNA]</scope>
    <source>
        <strain evidence="2">Cailab_2021Rc</strain>
        <tissue evidence="2">Muscle</tissue>
    </source>
</reference>
<protein>
    <submittedName>
        <fullName evidence="2">Uncharacterized protein</fullName>
    </submittedName>
</protein>
<dbReference type="AlphaFoldDB" id="A0ABD0YJW5"/>